<dbReference type="InterPro" id="IPR028098">
    <property type="entry name" value="Glyco_trans_4-like_N"/>
</dbReference>
<reference evidence="3 4" key="1">
    <citation type="submission" date="2022-03" db="EMBL/GenBank/DDBJ databases">
        <authorList>
            <person name="Koch H."/>
        </authorList>
    </citation>
    <scope>NUCLEOTIDE SEQUENCE [LARGE SCALE GENOMIC DNA]</scope>
    <source>
        <strain evidence="3 4">G1</strain>
    </source>
</reference>
<dbReference type="Proteomes" id="UP001295463">
    <property type="component" value="Chromosome"/>
</dbReference>
<dbReference type="Gene3D" id="3.40.50.2000">
    <property type="entry name" value="Glycogen Phosphorylase B"/>
    <property type="match status" value="2"/>
</dbReference>
<keyword evidence="3" id="KW-0808">Transferase</keyword>
<dbReference type="GO" id="GO:0016740">
    <property type="term" value="F:transferase activity"/>
    <property type="evidence" value="ECO:0007669"/>
    <property type="project" value="UniProtKB-KW"/>
</dbReference>
<evidence type="ECO:0000313" key="4">
    <source>
        <dbReference type="Proteomes" id="UP001295463"/>
    </source>
</evidence>
<protein>
    <submittedName>
        <fullName evidence="3">Glycosyl transferase family 1</fullName>
    </submittedName>
</protein>
<dbReference type="Pfam" id="PF13579">
    <property type="entry name" value="Glyco_trans_4_4"/>
    <property type="match status" value="1"/>
</dbReference>
<sequence>MHVALICPFSTGPARGNITTVQRIAAHLPAAGCRVSIVSLDTLTEQEQGRALAELRPDLLHGFHAFHAGPVAEHHARMLKIPYLVTITGSDLFSAPMCEHPQTRRAVANASAITCFDDLIAERFVAAFPDAAEKTVVIPQGVSLLPEAAATDNASYRPPGATQGSRHFVILLPAAIRPAKGILEALEALAPLADVTPTLRFVIAGGDLDAAYGTQIREYARHRHWVNLLGDVPHHLMGTLYTAADLVLNSSRFEGGMPNALLEAMAQGKLVVARDIAGNRSLIRHGETGWFFSTAEELRTIIAQVHTHQEHWAAIGKAARDFVRKNFPPEQEARQLSTLYGALTQLQ</sequence>
<feature type="domain" description="Glycosyl transferase family 1" evidence="1">
    <location>
        <begin position="168"/>
        <end position="321"/>
    </location>
</feature>
<dbReference type="SUPFAM" id="SSF53756">
    <property type="entry name" value="UDP-Glycosyltransferase/glycogen phosphorylase"/>
    <property type="match status" value="1"/>
</dbReference>
<organism evidence="3 4">
    <name type="scientific">Trichlorobacter ammonificans</name>
    <dbReference type="NCBI Taxonomy" id="2916410"/>
    <lineage>
        <taxon>Bacteria</taxon>
        <taxon>Pseudomonadati</taxon>
        <taxon>Thermodesulfobacteriota</taxon>
        <taxon>Desulfuromonadia</taxon>
        <taxon>Geobacterales</taxon>
        <taxon>Geobacteraceae</taxon>
        <taxon>Trichlorobacter</taxon>
    </lineage>
</organism>
<dbReference type="PANTHER" id="PTHR46660">
    <property type="match status" value="1"/>
</dbReference>
<dbReference type="PANTHER" id="PTHR46660:SF2">
    <property type="entry name" value="GLYCOSYLTRANSFERASE 1 DOMAIN-CONTAINING PROTEIN 1"/>
    <property type="match status" value="1"/>
</dbReference>
<dbReference type="EMBL" id="OW150024">
    <property type="protein sequence ID" value="CAH2032633.1"/>
    <property type="molecule type" value="Genomic_DNA"/>
</dbReference>
<dbReference type="CDD" id="cd03801">
    <property type="entry name" value="GT4_PimA-like"/>
    <property type="match status" value="1"/>
</dbReference>
<evidence type="ECO:0000313" key="3">
    <source>
        <dbReference type="EMBL" id="CAH2032633.1"/>
    </source>
</evidence>
<gene>
    <name evidence="3" type="ORF">GEAMG1_2797</name>
</gene>
<dbReference type="InterPro" id="IPR001296">
    <property type="entry name" value="Glyco_trans_1"/>
</dbReference>
<keyword evidence="4" id="KW-1185">Reference proteome</keyword>
<accession>A0ABM9DDT4</accession>
<feature type="domain" description="Glycosyltransferase subfamily 4-like N-terminal" evidence="2">
    <location>
        <begin position="49"/>
        <end position="140"/>
    </location>
</feature>
<proteinExistence type="predicted"/>
<dbReference type="Pfam" id="PF00534">
    <property type="entry name" value="Glycos_transf_1"/>
    <property type="match status" value="1"/>
</dbReference>
<evidence type="ECO:0000259" key="1">
    <source>
        <dbReference type="Pfam" id="PF00534"/>
    </source>
</evidence>
<dbReference type="InterPro" id="IPR052622">
    <property type="entry name" value="Glycosyltransferase_G1"/>
</dbReference>
<name>A0ABM9DDT4_9BACT</name>
<evidence type="ECO:0000259" key="2">
    <source>
        <dbReference type="Pfam" id="PF13579"/>
    </source>
</evidence>